<feature type="domain" description="CCHC-type" evidence="2">
    <location>
        <begin position="182"/>
        <end position="195"/>
    </location>
</feature>
<dbReference type="Proteomes" id="UP001054889">
    <property type="component" value="Unassembled WGS sequence"/>
</dbReference>
<dbReference type="AlphaFoldDB" id="A0AAV5D087"/>
<dbReference type="EMBL" id="BQKI01000010">
    <property type="protein sequence ID" value="GJN03548.1"/>
    <property type="molecule type" value="Genomic_DNA"/>
</dbReference>
<organism evidence="3 4">
    <name type="scientific">Eleusine coracana subsp. coracana</name>
    <dbReference type="NCBI Taxonomy" id="191504"/>
    <lineage>
        <taxon>Eukaryota</taxon>
        <taxon>Viridiplantae</taxon>
        <taxon>Streptophyta</taxon>
        <taxon>Embryophyta</taxon>
        <taxon>Tracheophyta</taxon>
        <taxon>Spermatophyta</taxon>
        <taxon>Magnoliopsida</taxon>
        <taxon>Liliopsida</taxon>
        <taxon>Poales</taxon>
        <taxon>Poaceae</taxon>
        <taxon>PACMAD clade</taxon>
        <taxon>Chloridoideae</taxon>
        <taxon>Cynodonteae</taxon>
        <taxon>Eleusininae</taxon>
        <taxon>Eleusine</taxon>
    </lineage>
</organism>
<evidence type="ECO:0000313" key="3">
    <source>
        <dbReference type="EMBL" id="GJN03548.1"/>
    </source>
</evidence>
<dbReference type="PANTHER" id="PTHR47592">
    <property type="entry name" value="PBF68 PROTEIN"/>
    <property type="match status" value="1"/>
</dbReference>
<dbReference type="SUPFAM" id="SSF57756">
    <property type="entry name" value="Retrovirus zinc finger-like domains"/>
    <property type="match status" value="1"/>
</dbReference>
<reference evidence="3" key="2">
    <citation type="submission" date="2021-12" db="EMBL/GenBank/DDBJ databases">
        <title>Resequencing data analysis of finger millet.</title>
        <authorList>
            <person name="Hatakeyama M."/>
            <person name="Aluri S."/>
            <person name="Balachadran M.T."/>
            <person name="Sivarajan S.R."/>
            <person name="Poveda L."/>
            <person name="Shimizu-Inatsugi R."/>
            <person name="Schlapbach R."/>
            <person name="Sreeman S.M."/>
            <person name="Shimizu K.K."/>
        </authorList>
    </citation>
    <scope>NUCLEOTIDE SEQUENCE</scope>
</reference>
<gene>
    <name evidence="3" type="primary">ga21003</name>
    <name evidence="3" type="ORF">PR202_ga21003</name>
</gene>
<evidence type="ECO:0000313" key="4">
    <source>
        <dbReference type="Proteomes" id="UP001054889"/>
    </source>
</evidence>
<protein>
    <recommendedName>
        <fullName evidence="2">CCHC-type domain-containing protein</fullName>
    </recommendedName>
</protein>
<dbReference type="InterPro" id="IPR001878">
    <property type="entry name" value="Znf_CCHC"/>
</dbReference>
<evidence type="ECO:0000259" key="2">
    <source>
        <dbReference type="PROSITE" id="PS50158"/>
    </source>
</evidence>
<reference evidence="3" key="1">
    <citation type="journal article" date="2018" name="DNA Res.">
        <title>Multiple hybrid de novo genome assembly of finger millet, an orphan allotetraploid crop.</title>
        <authorList>
            <person name="Hatakeyama M."/>
            <person name="Aluri S."/>
            <person name="Balachadran M.T."/>
            <person name="Sivarajan S.R."/>
            <person name="Patrignani A."/>
            <person name="Gruter S."/>
            <person name="Poveda L."/>
            <person name="Shimizu-Inatsugi R."/>
            <person name="Baeten J."/>
            <person name="Francoijs K.J."/>
            <person name="Nataraja K.N."/>
            <person name="Reddy Y.A.N."/>
            <person name="Phadnis S."/>
            <person name="Ravikumar R.L."/>
            <person name="Schlapbach R."/>
            <person name="Sreeman S.M."/>
            <person name="Shimizu K.K."/>
        </authorList>
    </citation>
    <scope>NUCLEOTIDE SEQUENCE</scope>
</reference>
<proteinExistence type="predicted"/>
<sequence length="210" mass="23365">MVLRAHTLGVAGVLFEDPPTGGDDEVAAKKKWARDDAICRGHMLATLSDRLLPDYARHATARALWDAVARTYDVNDSRARDRFREFRFDEGGHFLEQLAHAEALGVAAEYSDESMACWLTPKLPEMVGTGVALRLGSDKKGMSLVWEMSRRVMSGIGPERLWNSIDSEDDVEYQEQAEETACWNCGMPGHIARNCSVAGHNNAKKCKRRA</sequence>
<dbReference type="PROSITE" id="PS50158">
    <property type="entry name" value="ZF_CCHC"/>
    <property type="match status" value="1"/>
</dbReference>
<keyword evidence="1" id="KW-0479">Metal-binding</keyword>
<keyword evidence="4" id="KW-1185">Reference proteome</keyword>
<evidence type="ECO:0000256" key="1">
    <source>
        <dbReference type="PROSITE-ProRule" id="PRU00047"/>
    </source>
</evidence>
<comment type="caution">
    <text evidence="3">The sequence shown here is derived from an EMBL/GenBank/DDBJ whole genome shotgun (WGS) entry which is preliminary data.</text>
</comment>
<keyword evidence="1" id="KW-0862">Zinc</keyword>
<dbReference type="PANTHER" id="PTHR47592:SF27">
    <property type="entry name" value="OS08G0421700 PROTEIN"/>
    <property type="match status" value="1"/>
</dbReference>
<dbReference type="GO" id="GO:0003676">
    <property type="term" value="F:nucleic acid binding"/>
    <property type="evidence" value="ECO:0007669"/>
    <property type="project" value="InterPro"/>
</dbReference>
<dbReference type="Pfam" id="PF14223">
    <property type="entry name" value="Retrotran_gag_2"/>
    <property type="match status" value="1"/>
</dbReference>
<dbReference type="Pfam" id="PF00098">
    <property type="entry name" value="zf-CCHC"/>
    <property type="match status" value="1"/>
</dbReference>
<accession>A0AAV5D087</accession>
<dbReference type="GO" id="GO:0008270">
    <property type="term" value="F:zinc ion binding"/>
    <property type="evidence" value="ECO:0007669"/>
    <property type="project" value="UniProtKB-KW"/>
</dbReference>
<dbReference type="SMART" id="SM00343">
    <property type="entry name" value="ZnF_C2HC"/>
    <property type="match status" value="1"/>
</dbReference>
<name>A0AAV5D087_ELECO</name>
<dbReference type="Gene3D" id="4.10.60.10">
    <property type="entry name" value="Zinc finger, CCHC-type"/>
    <property type="match status" value="1"/>
</dbReference>
<keyword evidence="1" id="KW-0863">Zinc-finger</keyword>
<dbReference type="InterPro" id="IPR036875">
    <property type="entry name" value="Znf_CCHC_sf"/>
</dbReference>